<comment type="caution">
    <text evidence="2">The sequence shown here is derived from an EMBL/GenBank/DDBJ whole genome shotgun (WGS) entry which is preliminary data.</text>
</comment>
<evidence type="ECO:0000256" key="1">
    <source>
        <dbReference type="SAM" id="MobiDB-lite"/>
    </source>
</evidence>
<proteinExistence type="predicted"/>
<evidence type="ECO:0000313" key="3">
    <source>
        <dbReference type="Proteomes" id="UP001066276"/>
    </source>
</evidence>
<feature type="region of interest" description="Disordered" evidence="1">
    <location>
        <begin position="1"/>
        <end position="69"/>
    </location>
</feature>
<protein>
    <submittedName>
        <fullName evidence="2">Uncharacterized protein</fullName>
    </submittedName>
</protein>
<dbReference type="Proteomes" id="UP001066276">
    <property type="component" value="Chromosome 11"/>
</dbReference>
<keyword evidence="3" id="KW-1185">Reference proteome</keyword>
<dbReference type="EMBL" id="JANPWB010000015">
    <property type="protein sequence ID" value="KAJ1093308.1"/>
    <property type="molecule type" value="Genomic_DNA"/>
</dbReference>
<reference evidence="2" key="1">
    <citation type="journal article" date="2022" name="bioRxiv">
        <title>Sequencing and chromosome-scale assembly of the giantPleurodeles waltlgenome.</title>
        <authorList>
            <person name="Brown T."/>
            <person name="Elewa A."/>
            <person name="Iarovenko S."/>
            <person name="Subramanian E."/>
            <person name="Araus A.J."/>
            <person name="Petzold A."/>
            <person name="Susuki M."/>
            <person name="Suzuki K.-i.T."/>
            <person name="Hayashi T."/>
            <person name="Toyoda A."/>
            <person name="Oliveira C."/>
            <person name="Osipova E."/>
            <person name="Leigh N.D."/>
            <person name="Simon A."/>
            <person name="Yun M.H."/>
        </authorList>
    </citation>
    <scope>NUCLEOTIDE SEQUENCE</scope>
    <source>
        <strain evidence="2">20211129_DDA</strain>
        <tissue evidence="2">Liver</tissue>
    </source>
</reference>
<evidence type="ECO:0000313" key="2">
    <source>
        <dbReference type="EMBL" id="KAJ1093308.1"/>
    </source>
</evidence>
<sequence>MRPLNPELRPETSISHLPPRHKGPEMSDDWAAHKRKGFGDRSSPCGEKSMHRPRTQGTALLEQWDFLRN</sequence>
<organism evidence="2 3">
    <name type="scientific">Pleurodeles waltl</name>
    <name type="common">Iberian ribbed newt</name>
    <dbReference type="NCBI Taxonomy" id="8319"/>
    <lineage>
        <taxon>Eukaryota</taxon>
        <taxon>Metazoa</taxon>
        <taxon>Chordata</taxon>
        <taxon>Craniata</taxon>
        <taxon>Vertebrata</taxon>
        <taxon>Euteleostomi</taxon>
        <taxon>Amphibia</taxon>
        <taxon>Batrachia</taxon>
        <taxon>Caudata</taxon>
        <taxon>Salamandroidea</taxon>
        <taxon>Salamandridae</taxon>
        <taxon>Pleurodelinae</taxon>
        <taxon>Pleurodeles</taxon>
    </lineage>
</organism>
<name>A0AAV7LQM9_PLEWA</name>
<gene>
    <name evidence="2" type="ORF">NDU88_006413</name>
</gene>
<accession>A0AAV7LQM9</accession>
<dbReference type="AlphaFoldDB" id="A0AAV7LQM9"/>